<accession>A0ABS7ZAL3</accession>
<feature type="transmembrane region" description="Helical" evidence="1">
    <location>
        <begin position="90"/>
        <end position="110"/>
    </location>
</feature>
<keyword evidence="1" id="KW-0812">Transmembrane</keyword>
<organism evidence="2 3">
    <name type="scientific">Isoptericola luteus</name>
    <dbReference type="NCBI Taxonomy" id="2879484"/>
    <lineage>
        <taxon>Bacteria</taxon>
        <taxon>Bacillati</taxon>
        <taxon>Actinomycetota</taxon>
        <taxon>Actinomycetes</taxon>
        <taxon>Micrococcales</taxon>
        <taxon>Promicromonosporaceae</taxon>
        <taxon>Isoptericola</taxon>
    </lineage>
</organism>
<dbReference type="InterPro" id="IPR045770">
    <property type="entry name" value="DUF6223"/>
</dbReference>
<keyword evidence="1" id="KW-0472">Membrane</keyword>
<evidence type="ECO:0000313" key="3">
    <source>
        <dbReference type="Proteomes" id="UP001319870"/>
    </source>
</evidence>
<proteinExistence type="predicted"/>
<protein>
    <submittedName>
        <fullName evidence="2">DUF6223 family protein</fullName>
    </submittedName>
</protein>
<dbReference type="Proteomes" id="UP001319870">
    <property type="component" value="Unassembled WGS sequence"/>
</dbReference>
<comment type="caution">
    <text evidence="2">The sequence shown here is derived from an EMBL/GenBank/DDBJ whole genome shotgun (WGS) entry which is preliminary data.</text>
</comment>
<dbReference type="EMBL" id="JAIXCQ010000001">
    <property type="protein sequence ID" value="MCA5891928.1"/>
    <property type="molecule type" value="Genomic_DNA"/>
</dbReference>
<evidence type="ECO:0000256" key="1">
    <source>
        <dbReference type="SAM" id="Phobius"/>
    </source>
</evidence>
<name>A0ABS7ZAL3_9MICO</name>
<evidence type="ECO:0000313" key="2">
    <source>
        <dbReference type="EMBL" id="MCA5891928.1"/>
    </source>
</evidence>
<dbReference type="Pfam" id="PF19733">
    <property type="entry name" value="DUF6223"/>
    <property type="match status" value="1"/>
</dbReference>
<feature type="transmembrane region" description="Helical" evidence="1">
    <location>
        <begin position="57"/>
        <end position="78"/>
    </location>
</feature>
<keyword evidence="1" id="KW-1133">Transmembrane helix</keyword>
<feature type="transmembrane region" description="Helical" evidence="1">
    <location>
        <begin position="25"/>
        <end position="45"/>
    </location>
</feature>
<dbReference type="RefSeq" id="WP_225563651.1">
    <property type="nucleotide sequence ID" value="NZ_JAIXCQ010000001.1"/>
</dbReference>
<reference evidence="2 3" key="1">
    <citation type="submission" date="2021-09" db="EMBL/GenBank/DDBJ databases">
        <title>Isoptericola luteus sp. nov., a novel bacterium isolated from Harbin, the capital city of Heilongjiang province.</title>
        <authorList>
            <person name="Li J."/>
        </authorList>
    </citation>
    <scope>NUCLEOTIDE SEQUENCE [LARGE SCALE GENOMIC DNA]</scope>
    <source>
        <strain evidence="2 3">NEAU-Y5</strain>
    </source>
</reference>
<sequence length="124" mass="12161">MTVTEVLWEAMSSQEPVYGLTSGRLLPTAAALLAAGALGVSLAAVSRARRPGSSPRLAAGATVFGAATTVMGSILWATAGGGPGTGNGMVAAWIATGLGLVACALGGTAWRLGRRPAQGDPTTP</sequence>
<gene>
    <name evidence="2" type="ORF">LEP48_01005</name>
</gene>
<keyword evidence="3" id="KW-1185">Reference proteome</keyword>